<sequence length="84" mass="9575">MSQLYISEITWTTSIWKKAIPWFKESIVYAEADRFITSTAEQKFSGKDIEGGVLNSTQFGMPFLENLGVGLKLKIPQNIYELIL</sequence>
<gene>
    <name evidence="1" type="ORF">CFP56_021708</name>
</gene>
<keyword evidence="2" id="KW-1185">Reference proteome</keyword>
<evidence type="ECO:0000313" key="2">
    <source>
        <dbReference type="Proteomes" id="UP000237347"/>
    </source>
</evidence>
<comment type="caution">
    <text evidence="1">The sequence shown here is derived from an EMBL/GenBank/DDBJ whole genome shotgun (WGS) entry which is preliminary data.</text>
</comment>
<evidence type="ECO:0000313" key="1">
    <source>
        <dbReference type="EMBL" id="KAK7837081.1"/>
    </source>
</evidence>
<organism evidence="1 2">
    <name type="scientific">Quercus suber</name>
    <name type="common">Cork oak</name>
    <dbReference type="NCBI Taxonomy" id="58331"/>
    <lineage>
        <taxon>Eukaryota</taxon>
        <taxon>Viridiplantae</taxon>
        <taxon>Streptophyta</taxon>
        <taxon>Embryophyta</taxon>
        <taxon>Tracheophyta</taxon>
        <taxon>Spermatophyta</taxon>
        <taxon>Magnoliopsida</taxon>
        <taxon>eudicotyledons</taxon>
        <taxon>Gunneridae</taxon>
        <taxon>Pentapetalae</taxon>
        <taxon>rosids</taxon>
        <taxon>fabids</taxon>
        <taxon>Fagales</taxon>
        <taxon>Fagaceae</taxon>
        <taxon>Quercus</taxon>
    </lineage>
</organism>
<proteinExistence type="predicted"/>
<accession>A0AAW0KGT3</accession>
<protein>
    <submittedName>
        <fullName evidence="1">Uncharacterized protein</fullName>
    </submittedName>
</protein>
<reference evidence="1 2" key="1">
    <citation type="journal article" date="2018" name="Sci. Data">
        <title>The draft genome sequence of cork oak.</title>
        <authorList>
            <person name="Ramos A.M."/>
            <person name="Usie A."/>
            <person name="Barbosa P."/>
            <person name="Barros P.M."/>
            <person name="Capote T."/>
            <person name="Chaves I."/>
            <person name="Simoes F."/>
            <person name="Abreu I."/>
            <person name="Carrasquinho I."/>
            <person name="Faro C."/>
            <person name="Guimaraes J.B."/>
            <person name="Mendonca D."/>
            <person name="Nobrega F."/>
            <person name="Rodrigues L."/>
            <person name="Saibo N.J.M."/>
            <person name="Varela M.C."/>
            <person name="Egas C."/>
            <person name="Matos J."/>
            <person name="Miguel C.M."/>
            <person name="Oliveira M.M."/>
            <person name="Ricardo C.P."/>
            <person name="Goncalves S."/>
        </authorList>
    </citation>
    <scope>NUCLEOTIDE SEQUENCE [LARGE SCALE GENOMIC DNA]</scope>
    <source>
        <strain evidence="2">cv. HL8</strain>
    </source>
</reference>
<dbReference type="Proteomes" id="UP000237347">
    <property type="component" value="Unassembled WGS sequence"/>
</dbReference>
<name>A0AAW0KGT3_QUESU</name>
<dbReference type="EMBL" id="PKMF04000336">
    <property type="protein sequence ID" value="KAK7837081.1"/>
    <property type="molecule type" value="Genomic_DNA"/>
</dbReference>
<dbReference type="AlphaFoldDB" id="A0AAW0KGT3"/>